<evidence type="ECO:0000256" key="6">
    <source>
        <dbReference type="ARBA" id="ARBA00022801"/>
    </source>
</evidence>
<name>A0A1I6GL65_9GAMM</name>
<evidence type="ECO:0000256" key="2">
    <source>
        <dbReference type="ARBA" id="ARBA00022517"/>
    </source>
</evidence>
<dbReference type="InterPro" id="IPR020549">
    <property type="entry name" value="YbeY_CS"/>
</dbReference>
<dbReference type="GO" id="GO:0006364">
    <property type="term" value="P:rRNA processing"/>
    <property type="evidence" value="ECO:0007669"/>
    <property type="project" value="UniProtKB-UniRule"/>
</dbReference>
<evidence type="ECO:0000256" key="4">
    <source>
        <dbReference type="ARBA" id="ARBA00022723"/>
    </source>
</evidence>
<dbReference type="Gene3D" id="3.40.390.30">
    <property type="entry name" value="Metalloproteases ('zincins'), catalytic domain"/>
    <property type="match status" value="1"/>
</dbReference>
<feature type="binding site" evidence="8">
    <location>
        <position position="119"/>
    </location>
    <ligand>
        <name>Zn(2+)</name>
        <dbReference type="ChEBI" id="CHEBI:29105"/>
        <note>catalytic</note>
    </ligand>
</feature>
<comment type="function">
    <text evidence="8">Single strand-specific metallo-endoribonuclease involved in late-stage 70S ribosome quality control and in maturation of the 3' terminus of the 16S rRNA.</text>
</comment>
<evidence type="ECO:0000256" key="8">
    <source>
        <dbReference type="HAMAP-Rule" id="MF_00009"/>
    </source>
</evidence>
<organism evidence="9 10">
    <name type="scientific">Pseudidiomarina maritima</name>
    <dbReference type="NCBI Taxonomy" id="519453"/>
    <lineage>
        <taxon>Bacteria</taxon>
        <taxon>Pseudomonadati</taxon>
        <taxon>Pseudomonadota</taxon>
        <taxon>Gammaproteobacteria</taxon>
        <taxon>Alteromonadales</taxon>
        <taxon>Idiomarinaceae</taxon>
        <taxon>Pseudidiomarina</taxon>
    </lineage>
</organism>
<comment type="similarity">
    <text evidence="1 8">Belongs to the endoribonuclease YbeY family.</text>
</comment>
<feature type="binding site" evidence="8">
    <location>
        <position position="125"/>
    </location>
    <ligand>
        <name>Zn(2+)</name>
        <dbReference type="ChEBI" id="CHEBI:29105"/>
        <note>catalytic</note>
    </ligand>
</feature>
<dbReference type="InterPro" id="IPR002036">
    <property type="entry name" value="YbeY"/>
</dbReference>
<keyword evidence="3 8" id="KW-0540">Nuclease</keyword>
<keyword evidence="2 8" id="KW-0690">Ribosome biogenesis</keyword>
<dbReference type="PROSITE" id="PS01306">
    <property type="entry name" value="UPF0054"/>
    <property type="match status" value="1"/>
</dbReference>
<proteinExistence type="inferred from homology"/>
<comment type="subcellular location">
    <subcellularLocation>
        <location evidence="8">Cytoplasm</location>
    </subcellularLocation>
</comment>
<dbReference type="Proteomes" id="UP000199424">
    <property type="component" value="Unassembled WGS sequence"/>
</dbReference>
<keyword evidence="8" id="KW-0963">Cytoplasm</keyword>
<sequence>MNHVTIDVQIACNAAELPSEASFEAWVEAVLHHLNSTTETELTLRIVDPEEGLALNQQYRNKAYATNVLSFPFESPIPLPINLLGDLVICADVVAQEAREQNKPLIAHWAHMVVHGTLHLLGYDHIEDDEAEHMEQLERDILKALGYADPYADDHADNQH</sequence>
<gene>
    <name evidence="8" type="primary">ybeY</name>
    <name evidence="9" type="ORF">SAMN04488070_0883</name>
</gene>
<dbReference type="Pfam" id="PF02130">
    <property type="entry name" value="YbeY"/>
    <property type="match status" value="1"/>
</dbReference>
<protein>
    <recommendedName>
        <fullName evidence="8">Endoribonuclease YbeY</fullName>
        <ecNumber evidence="8">3.1.-.-</ecNumber>
    </recommendedName>
</protein>
<keyword evidence="8" id="KW-0698">rRNA processing</keyword>
<keyword evidence="4 8" id="KW-0479">Metal-binding</keyword>
<dbReference type="SUPFAM" id="SSF55486">
    <property type="entry name" value="Metalloproteases ('zincins'), catalytic domain"/>
    <property type="match status" value="1"/>
</dbReference>
<evidence type="ECO:0000313" key="10">
    <source>
        <dbReference type="Proteomes" id="UP000199424"/>
    </source>
</evidence>
<dbReference type="GO" id="GO:0008270">
    <property type="term" value="F:zinc ion binding"/>
    <property type="evidence" value="ECO:0007669"/>
    <property type="project" value="UniProtKB-UniRule"/>
</dbReference>
<dbReference type="HAMAP" id="MF_00009">
    <property type="entry name" value="Endoribonucl_YbeY"/>
    <property type="match status" value="1"/>
</dbReference>
<dbReference type="RefSeq" id="WP_092855643.1">
    <property type="nucleotide sequence ID" value="NZ_FOYU01000001.1"/>
</dbReference>
<comment type="cofactor">
    <cofactor evidence="8">
        <name>Zn(2+)</name>
        <dbReference type="ChEBI" id="CHEBI:29105"/>
    </cofactor>
    <text evidence="8">Binds 1 zinc ion.</text>
</comment>
<dbReference type="GO" id="GO:0004521">
    <property type="term" value="F:RNA endonuclease activity"/>
    <property type="evidence" value="ECO:0007669"/>
    <property type="project" value="UniProtKB-UniRule"/>
</dbReference>
<dbReference type="GO" id="GO:0004222">
    <property type="term" value="F:metalloendopeptidase activity"/>
    <property type="evidence" value="ECO:0007669"/>
    <property type="project" value="InterPro"/>
</dbReference>
<dbReference type="EC" id="3.1.-.-" evidence="8"/>
<dbReference type="NCBIfam" id="TIGR00043">
    <property type="entry name" value="rRNA maturation RNase YbeY"/>
    <property type="match status" value="1"/>
</dbReference>
<dbReference type="PANTHER" id="PTHR46986">
    <property type="entry name" value="ENDORIBONUCLEASE YBEY, CHLOROPLASTIC"/>
    <property type="match status" value="1"/>
</dbReference>
<evidence type="ECO:0000313" key="9">
    <source>
        <dbReference type="EMBL" id="SFR42869.1"/>
    </source>
</evidence>
<dbReference type="EMBL" id="FOYU01000001">
    <property type="protein sequence ID" value="SFR42869.1"/>
    <property type="molecule type" value="Genomic_DNA"/>
</dbReference>
<keyword evidence="5 8" id="KW-0255">Endonuclease</keyword>
<dbReference type="AlphaFoldDB" id="A0A1I6GL65"/>
<reference evidence="10" key="1">
    <citation type="submission" date="2016-10" db="EMBL/GenBank/DDBJ databases">
        <authorList>
            <person name="Varghese N."/>
            <person name="Submissions S."/>
        </authorList>
    </citation>
    <scope>NUCLEOTIDE SEQUENCE [LARGE SCALE GENOMIC DNA]</scope>
    <source>
        <strain evidence="10">CGMCC 1.7285</strain>
    </source>
</reference>
<dbReference type="PANTHER" id="PTHR46986:SF1">
    <property type="entry name" value="ENDORIBONUCLEASE YBEY, CHLOROPLASTIC"/>
    <property type="match status" value="1"/>
</dbReference>
<evidence type="ECO:0000256" key="7">
    <source>
        <dbReference type="ARBA" id="ARBA00022833"/>
    </source>
</evidence>
<feature type="binding site" evidence="8">
    <location>
        <position position="115"/>
    </location>
    <ligand>
        <name>Zn(2+)</name>
        <dbReference type="ChEBI" id="CHEBI:29105"/>
        <note>catalytic</note>
    </ligand>
</feature>
<keyword evidence="6 8" id="KW-0378">Hydrolase</keyword>
<evidence type="ECO:0000256" key="1">
    <source>
        <dbReference type="ARBA" id="ARBA00010875"/>
    </source>
</evidence>
<dbReference type="GO" id="GO:0005737">
    <property type="term" value="C:cytoplasm"/>
    <property type="evidence" value="ECO:0007669"/>
    <property type="project" value="UniProtKB-SubCell"/>
</dbReference>
<keyword evidence="10" id="KW-1185">Reference proteome</keyword>
<evidence type="ECO:0000256" key="5">
    <source>
        <dbReference type="ARBA" id="ARBA00022759"/>
    </source>
</evidence>
<keyword evidence="7 8" id="KW-0862">Zinc</keyword>
<accession>A0A1I6GL65</accession>
<evidence type="ECO:0000256" key="3">
    <source>
        <dbReference type="ARBA" id="ARBA00022722"/>
    </source>
</evidence>
<dbReference type="InterPro" id="IPR023091">
    <property type="entry name" value="MetalPrtase_cat_dom_sf_prd"/>
</dbReference>